<dbReference type="PANTHER" id="PTHR15228:SF25">
    <property type="entry name" value="F-BAR DOMAIN-CONTAINING PROTEIN"/>
    <property type="match status" value="1"/>
</dbReference>
<reference evidence="5 6" key="1">
    <citation type="submission" date="2024-04" db="EMBL/GenBank/DDBJ databases">
        <title>genome sequences of Mucor flavus KT1a and Helicostylum pulchrum KT1b strains isolated from the surface of a dry-aged beef.</title>
        <authorList>
            <person name="Toyotome T."/>
            <person name="Hosono M."/>
            <person name="Torimaru M."/>
            <person name="Fukuda K."/>
            <person name="Mikami N."/>
        </authorList>
    </citation>
    <scope>NUCLEOTIDE SEQUENCE [LARGE SCALE GENOMIC DNA]</scope>
    <source>
        <strain evidence="5 6">KT1a</strain>
    </source>
</reference>
<feature type="compositionally biased region" description="Acidic residues" evidence="2">
    <location>
        <begin position="540"/>
        <end position="549"/>
    </location>
</feature>
<protein>
    <recommendedName>
        <fullName evidence="4">Rho-GAP domain-containing protein</fullName>
    </recommendedName>
</protein>
<feature type="domain" description="Rho-GAP" evidence="4">
    <location>
        <begin position="64"/>
        <end position="256"/>
    </location>
</feature>
<dbReference type="PROSITE" id="PS50238">
    <property type="entry name" value="RHOGAP"/>
    <property type="match status" value="1"/>
</dbReference>
<keyword evidence="3" id="KW-1133">Transmembrane helix</keyword>
<feature type="transmembrane region" description="Helical" evidence="3">
    <location>
        <begin position="380"/>
        <end position="400"/>
    </location>
</feature>
<keyword evidence="1" id="KW-0343">GTPase activation</keyword>
<feature type="region of interest" description="Disordered" evidence="2">
    <location>
        <begin position="583"/>
        <end position="618"/>
    </location>
</feature>
<dbReference type="InterPro" id="IPR008936">
    <property type="entry name" value="Rho_GTPase_activation_prot"/>
</dbReference>
<dbReference type="Proteomes" id="UP001473302">
    <property type="component" value="Unassembled WGS sequence"/>
</dbReference>
<evidence type="ECO:0000256" key="3">
    <source>
        <dbReference type="SAM" id="Phobius"/>
    </source>
</evidence>
<dbReference type="EMBL" id="BAABUK010000006">
    <property type="protein sequence ID" value="GAA5809901.1"/>
    <property type="molecule type" value="Genomic_DNA"/>
</dbReference>
<feature type="transmembrane region" description="Helical" evidence="3">
    <location>
        <begin position="412"/>
        <end position="430"/>
    </location>
</feature>
<evidence type="ECO:0000256" key="1">
    <source>
        <dbReference type="ARBA" id="ARBA00022468"/>
    </source>
</evidence>
<feature type="region of interest" description="Disordered" evidence="2">
    <location>
        <begin position="519"/>
        <end position="549"/>
    </location>
</feature>
<dbReference type="InterPro" id="IPR000198">
    <property type="entry name" value="RhoGAP_dom"/>
</dbReference>
<dbReference type="PANTHER" id="PTHR15228">
    <property type="entry name" value="SPERMATHECAL PHYSIOLOGY VARIANT"/>
    <property type="match status" value="1"/>
</dbReference>
<proteinExistence type="predicted"/>
<comment type="caution">
    <text evidence="5">The sequence shown here is derived from an EMBL/GenBank/DDBJ whole genome shotgun (WGS) entry which is preliminary data.</text>
</comment>
<dbReference type="InterPro" id="IPR051025">
    <property type="entry name" value="RhoGAP"/>
</dbReference>
<evidence type="ECO:0000313" key="5">
    <source>
        <dbReference type="EMBL" id="GAA5809901.1"/>
    </source>
</evidence>
<accession>A0ABP9YSS5</accession>
<sequence length="632" mass="71552">MKRSNSNPTTSLTKRRSFRGWLKRVTLPNGTLKRVGPDNVPKGGVFGIPLTMSIKYAKTTVGYVDEENVKHTKAGAIPIIVAKCGSYLKKNGLETEGIFRVSGSIKRVNALEFQFDQSASSYGLDLNWEGYTVHDAASLLRRYLNKLPVPVIPFEHYQQFRDVMSNNPYRNTEQRIEEFQKLIRSLQPPHQHLLLYLLDTLSLFATTASETKMDIPNLAVVFCPGILRHPDHNTPIQYKISQYVIEFLIEFQSLFTMQLLIPTKRKDTSSAGVPPVPLLVSSSATKAISHSASTPPPVPLHVVNPSHPSIKSSVSLDQDSFMDSPQDIVSQISRERSMHTAEKEQLGIRAIRLATPYYHLFREKFTEFRRAVEPYIAKPAALLICVSVLVVTLAVIVYEAYLAVTLVSFEPLLFFTGLVSYWGLLYHSLFNMPKKELPRQVVQTLQPPQPQEQEEEEQDYHALYTDMNVADEEAMMKDETIMSEWRDLLTRAWKTNDEGPTSSAASIFAADNDISSVMSRSSRFDEEENFTSNADSISSSDDDEDEDLGFDPDTLEAYLSQYDQIKKDAQLAKKLQIEEQKARDENNPFMVEDMAVGTKPPLKIDSDVANYDEDQVTTPTDKEAWKIRVFRD</sequence>
<keyword evidence="3" id="KW-0812">Transmembrane</keyword>
<organism evidence="5 6">
    <name type="scientific">Mucor flavus</name>
    <dbReference type="NCBI Taxonomy" id="439312"/>
    <lineage>
        <taxon>Eukaryota</taxon>
        <taxon>Fungi</taxon>
        <taxon>Fungi incertae sedis</taxon>
        <taxon>Mucoromycota</taxon>
        <taxon>Mucoromycotina</taxon>
        <taxon>Mucoromycetes</taxon>
        <taxon>Mucorales</taxon>
        <taxon>Mucorineae</taxon>
        <taxon>Mucoraceae</taxon>
        <taxon>Mucor</taxon>
    </lineage>
</organism>
<dbReference type="SUPFAM" id="SSF48350">
    <property type="entry name" value="GTPase activation domain, GAP"/>
    <property type="match status" value="1"/>
</dbReference>
<keyword evidence="6" id="KW-1185">Reference proteome</keyword>
<dbReference type="Gene3D" id="1.10.555.10">
    <property type="entry name" value="Rho GTPase activation protein"/>
    <property type="match status" value="1"/>
</dbReference>
<gene>
    <name evidence="5" type="ORF">MFLAVUS_003316</name>
</gene>
<dbReference type="Pfam" id="PF00620">
    <property type="entry name" value="RhoGAP"/>
    <property type="match status" value="1"/>
</dbReference>
<dbReference type="SMART" id="SM00324">
    <property type="entry name" value="RhoGAP"/>
    <property type="match status" value="1"/>
</dbReference>
<evidence type="ECO:0000259" key="4">
    <source>
        <dbReference type="PROSITE" id="PS50238"/>
    </source>
</evidence>
<keyword evidence="3" id="KW-0472">Membrane</keyword>
<name>A0ABP9YSS5_9FUNG</name>
<evidence type="ECO:0000256" key="2">
    <source>
        <dbReference type="SAM" id="MobiDB-lite"/>
    </source>
</evidence>
<evidence type="ECO:0000313" key="6">
    <source>
        <dbReference type="Proteomes" id="UP001473302"/>
    </source>
</evidence>